<proteinExistence type="predicted"/>
<organism evidence="2 3">
    <name type="scientific">Candidatus Rhodoblastus alkanivorans</name>
    <dbReference type="NCBI Taxonomy" id="2954117"/>
    <lineage>
        <taxon>Bacteria</taxon>
        <taxon>Pseudomonadati</taxon>
        <taxon>Pseudomonadota</taxon>
        <taxon>Alphaproteobacteria</taxon>
        <taxon>Hyphomicrobiales</taxon>
        <taxon>Rhodoblastaceae</taxon>
        <taxon>Rhodoblastus</taxon>
    </lineage>
</organism>
<evidence type="ECO:0000313" key="2">
    <source>
        <dbReference type="EMBL" id="MCI4684248.1"/>
    </source>
</evidence>
<protein>
    <submittedName>
        <fullName evidence="2">Uncharacterized protein</fullName>
    </submittedName>
</protein>
<dbReference type="Proteomes" id="UP001139104">
    <property type="component" value="Unassembled WGS sequence"/>
</dbReference>
<gene>
    <name evidence="2" type="ORF">K2U94_16010</name>
</gene>
<name>A0ABS9Z9C2_9HYPH</name>
<keyword evidence="3" id="KW-1185">Reference proteome</keyword>
<evidence type="ECO:0000313" key="3">
    <source>
        <dbReference type="Proteomes" id="UP001139104"/>
    </source>
</evidence>
<keyword evidence="1" id="KW-0732">Signal</keyword>
<accession>A0ABS9Z9C2</accession>
<feature type="signal peptide" evidence="1">
    <location>
        <begin position="1"/>
        <end position="24"/>
    </location>
</feature>
<dbReference type="RefSeq" id="WP_243068151.1">
    <property type="nucleotide sequence ID" value="NZ_JAIVFK010000035.1"/>
</dbReference>
<sequence length="71" mass="9225">MLKQSLAAAVLAASLATPSAPAEAYWVYVRPHHHYYHRHYYYHPHRYYHRHYYHRYYHHPHYYHRRRWHYY</sequence>
<comment type="caution">
    <text evidence="2">The sequence shown here is derived from an EMBL/GenBank/DDBJ whole genome shotgun (WGS) entry which is preliminary data.</text>
</comment>
<reference evidence="2" key="1">
    <citation type="journal article" date="2022" name="ISME J.">
        <title>Identification of active gaseous-alkane degraders at natural gas seeps.</title>
        <authorList>
            <person name="Farhan Ul Haque M."/>
            <person name="Hernandez M."/>
            <person name="Crombie A.T."/>
            <person name="Murrell J.C."/>
        </authorList>
    </citation>
    <scope>NUCLEOTIDE SEQUENCE</scope>
    <source>
        <strain evidence="2">PC2</strain>
    </source>
</reference>
<evidence type="ECO:0000256" key="1">
    <source>
        <dbReference type="SAM" id="SignalP"/>
    </source>
</evidence>
<dbReference type="EMBL" id="JAIVFP010000001">
    <property type="protein sequence ID" value="MCI4684248.1"/>
    <property type="molecule type" value="Genomic_DNA"/>
</dbReference>
<feature type="chain" id="PRO_5047253633" evidence="1">
    <location>
        <begin position="25"/>
        <end position="71"/>
    </location>
</feature>